<dbReference type="RefSeq" id="YP_001949968.1">
    <property type="nucleotide sequence ID" value="NC_010811.2"/>
</dbReference>
<dbReference type="Proteomes" id="UP000001034">
    <property type="component" value="Segment"/>
</dbReference>
<dbReference type="GeneID" id="6369821"/>
<dbReference type="EMBL" id="AB366653">
    <property type="protein sequence ID" value="BAG41538.1"/>
    <property type="molecule type" value="Genomic_DNA"/>
</dbReference>
<name>B2ZXW2_9CAUD</name>
<protein>
    <submittedName>
        <fullName evidence="1">Uncharacterized protein</fullName>
    </submittedName>
</protein>
<evidence type="ECO:0000313" key="2">
    <source>
        <dbReference type="Proteomes" id="UP000001034"/>
    </source>
</evidence>
<keyword evidence="2" id="KW-1185">Reference proteome</keyword>
<dbReference type="KEGG" id="vg:6369821"/>
<sequence length="108" mass="12564">MVEREWLVATLKQDFLRLKQGTTVVICQSAIVHADVRQTWWMLEPYSRTAYQVSEQFFGRRLLALCRVERVSRNPEQCTQRLKECLKGTPFDPKNASHIAALRARSKA</sequence>
<accession>B2ZXW2</accession>
<proteinExistence type="predicted"/>
<organism evidence="1 2">
    <name type="scientific">Ralstonia phage phiRSL1</name>
    <dbReference type="NCBI Taxonomy" id="1980924"/>
    <lineage>
        <taxon>Viruses</taxon>
        <taxon>Duplodnaviria</taxon>
        <taxon>Heunggongvirae</taxon>
        <taxon>Uroviricota</taxon>
        <taxon>Caudoviricetes</taxon>
        <taxon>Mieseafarmvirus</taxon>
        <taxon>Mieseafarmvirus RSL1</taxon>
    </lineage>
</organism>
<reference evidence="1 2" key="1">
    <citation type="journal article" date="2010" name="Virology">
        <title>A jumbo phage infecting the phytopathogen Ralstonia solanacearum defines a new lineage of the Myoviridae family.</title>
        <authorList>
            <person name="Yamada T."/>
            <person name="Satoh S."/>
            <person name="Ishikawa H."/>
            <person name="Fujiwara A."/>
            <person name="Kawasaki T."/>
            <person name="Fujie M."/>
            <person name="Ogata H."/>
        </authorList>
    </citation>
    <scope>NUCLEOTIDE SEQUENCE [LARGE SCALE GENOMIC DNA]</scope>
</reference>
<evidence type="ECO:0000313" key="1">
    <source>
        <dbReference type="EMBL" id="BAG41538.1"/>
    </source>
</evidence>